<gene>
    <name evidence="5" type="ORF">TWF718_001218</name>
</gene>
<feature type="repeat" description="ANK" evidence="3">
    <location>
        <begin position="1588"/>
        <end position="1620"/>
    </location>
</feature>
<sequence length="1732" mass="189404">MDPLSVTASIIAVVQLSNAVITYCIGFSVRMKGADQEIKEVISELRDIQSLLSEVQAVLPEDDRPENSEVSGIYSALEAVNAIINDISNRLAPLLKGGFKNHLKWPFEERAIREKLEKLQKQKATFQLFFSLQQTKLMLKQSNDATDLVDGAKRDYRVKVLDWYKTSDPEQNHQVSRKHHEPQTCGWVFELEKFKSWVSNNGESLWIHGIPGAGKTIICSTIIEYMKNLNVPSEVVYYYFDFSDTKKQTFKGFLQSAIYQLLVANPDIPEVATVLYEKHAGNQQPGHEDLFELFLALASRSKVFAIIDAIDECPKQERTDFLQLFVDKLQSRVNLLVTSRREADIEKVLGNFTHILSVEDSQVDADVRIHVANAMATHPAFQSWTSAVVKKQVLDSIVAGCRGMFRWAVCQLDVMKQCSTPRMVRAELGRMPKTLDQTYDRILQSIPEMHKTFVESALRWLVFSERPLLLAELGEAAVIDPSFGPFNADESRFLDPGKILELCGSLITIGQKKVPTNGFRGGGDWLLQKCRNESRYSTRDLPLFTTVSLSHYSVKEYLTAERLQTGTLSRYFMEEKLSHRFLTQCAILYFQGIEAVAGEVGTHLVDTPRVYIDYPLLEYCGSNWMGHCRKGGIDSNLINLLTKFFDLSNPTPYLSWLNSYDPDLDTPATPARHREGTRRMRNLNVGRAPPPLYWAVQLGNVDITMALIANGAEADGPAKGFLGSPLSVASYYRFEDVVKVLLENGANPNGGGGFFGTVLQSAACGGSIKIVEMLVKAGANINKVGGAWNTALIAAATHGHGEVASFLLQSRPDVNIDSPFHGSALYQAALAGDARTTIQILNTGADIDLMGPHGTPLYGAVLSGSVTLVQTLLNRGADVNKGGRGEWGYPLTAAAKSGNVSIAKALIRAGANVNAQKDSLDFDAVSALEAAIESSNMEMFKTILGAGGDPDLQGCKYPSSLFCAFHHEEFGMAKILLEKGVKVSDETFLKSMSIWQKDQWFLRTILEMNPNINSYKGFKGCALHRAVYARDEELIRLILTKGPYIDSVSVHGTVLTHAISKGLFNIANELIKKGARVNKPQGSRNSLASLMGFWNRRIPLDFGLADRLIELGVEVNGRDRENIVMSAVMAERPEAILYLGRRGVDFNIPPFGHQERSPLQAAAIGGNIAVVDALLEFGADVNGPPGRFGTALHYAVRGYNKKHTEAIFRRFLANGAILNDEPASTGIICAALENNLRGLVPELIALGADVNKPSSSDKDWIPLAMAIRNRDVETEQLLRNNGANWKNIGADAIQMVIKEGRIEILEEMLQGGLDPNIYRPYRSPSILDTAINTGHKEMVELLISYGASVNNIPGTYNRPLITAIETDNRPMVEYLLQMGANPNGGRYSSLSSAVGNGCFNLIDLLFEHGADVMAFGGAAFRPAVHSGEKMLLYLLERVPLEHRGKALDSALQTAAEWARLDICELLLSVGADADFVGGAKGSPLHAALSNINVLTPNGSNNRKALFTLLLEKGAKPRELEGHPSVLVLALESELDPSFVLDLLEAGADPNGKGSDKYDSPLQAAAKFAPSLIEPLIQAGADVNAVGGNFGTALHIAARQSDCRAIAVLLKHGAKLDSLSPKYGGVIQAAASCEASSLKKRKMWLVSKRCLQTMELLHMHGASVHTAGGISGSALQMAIYTGNVAAVKWLLDRGADPNVKGPEGTAVQAAIENDKWGVLTYLEQRYGQTPDEQ</sequence>
<dbReference type="Pfam" id="PF12796">
    <property type="entry name" value="Ank_2"/>
    <property type="match status" value="2"/>
</dbReference>
<dbReference type="SUPFAM" id="SSF52540">
    <property type="entry name" value="P-loop containing nucleoside triphosphate hydrolases"/>
    <property type="match status" value="1"/>
</dbReference>
<feature type="repeat" description="ANK" evidence="3">
    <location>
        <begin position="1669"/>
        <end position="1701"/>
    </location>
</feature>
<feature type="repeat" description="ANK" evidence="3">
    <location>
        <begin position="886"/>
        <end position="918"/>
    </location>
</feature>
<protein>
    <recommendedName>
        <fullName evidence="4">NACHT domain-containing protein</fullName>
    </recommendedName>
</protein>
<evidence type="ECO:0000313" key="5">
    <source>
        <dbReference type="EMBL" id="KAK6356878.1"/>
    </source>
</evidence>
<dbReference type="PROSITE" id="PS50088">
    <property type="entry name" value="ANK_REPEAT"/>
    <property type="match status" value="6"/>
</dbReference>
<reference evidence="5 6" key="1">
    <citation type="submission" date="2019-10" db="EMBL/GenBank/DDBJ databases">
        <authorList>
            <person name="Palmer J.M."/>
        </authorList>
    </citation>
    <scope>NUCLEOTIDE SEQUENCE [LARGE SCALE GENOMIC DNA]</scope>
    <source>
        <strain evidence="5 6">TWF718</strain>
    </source>
</reference>
<accession>A0AAN8RN59</accession>
<dbReference type="InterPro" id="IPR027417">
    <property type="entry name" value="P-loop_NTPase"/>
</dbReference>
<dbReference type="InterPro" id="IPR056884">
    <property type="entry name" value="NPHP3-like_N"/>
</dbReference>
<dbReference type="EMBL" id="JAVHNR010000001">
    <property type="protein sequence ID" value="KAK6356878.1"/>
    <property type="molecule type" value="Genomic_DNA"/>
</dbReference>
<dbReference type="InterPro" id="IPR036770">
    <property type="entry name" value="Ankyrin_rpt-contain_sf"/>
</dbReference>
<keyword evidence="2 3" id="KW-0040">ANK repeat</keyword>
<comment type="caution">
    <text evidence="5">The sequence shown here is derived from an EMBL/GenBank/DDBJ whole genome shotgun (WGS) entry which is preliminary data.</text>
</comment>
<feature type="repeat" description="ANK" evidence="3">
    <location>
        <begin position="1154"/>
        <end position="1182"/>
    </location>
</feature>
<evidence type="ECO:0000259" key="4">
    <source>
        <dbReference type="PROSITE" id="PS50837"/>
    </source>
</evidence>
<dbReference type="Proteomes" id="UP001313282">
    <property type="component" value="Unassembled WGS sequence"/>
</dbReference>
<organism evidence="5 6">
    <name type="scientific">Orbilia javanica</name>
    <dbReference type="NCBI Taxonomy" id="47235"/>
    <lineage>
        <taxon>Eukaryota</taxon>
        <taxon>Fungi</taxon>
        <taxon>Dikarya</taxon>
        <taxon>Ascomycota</taxon>
        <taxon>Pezizomycotina</taxon>
        <taxon>Orbiliomycetes</taxon>
        <taxon>Orbiliales</taxon>
        <taxon>Orbiliaceae</taxon>
        <taxon>Orbilia</taxon>
    </lineage>
</organism>
<evidence type="ECO:0000256" key="3">
    <source>
        <dbReference type="PROSITE-ProRule" id="PRU00023"/>
    </source>
</evidence>
<keyword evidence="6" id="KW-1185">Reference proteome</keyword>
<dbReference type="Gene3D" id="3.40.50.300">
    <property type="entry name" value="P-loop containing nucleotide triphosphate hydrolases"/>
    <property type="match status" value="1"/>
</dbReference>
<dbReference type="Gene3D" id="1.25.40.20">
    <property type="entry name" value="Ankyrin repeat-containing domain"/>
    <property type="match status" value="5"/>
</dbReference>
<dbReference type="Pfam" id="PF24883">
    <property type="entry name" value="NPHP3_N"/>
    <property type="match status" value="1"/>
</dbReference>
<dbReference type="SUPFAM" id="SSF48403">
    <property type="entry name" value="Ankyrin repeat"/>
    <property type="match status" value="4"/>
</dbReference>
<keyword evidence="1" id="KW-0677">Repeat</keyword>
<name>A0AAN8RN59_9PEZI</name>
<feature type="repeat" description="ANK" evidence="3">
    <location>
        <begin position="1322"/>
        <end position="1354"/>
    </location>
</feature>
<proteinExistence type="predicted"/>
<dbReference type="PROSITE" id="PS50837">
    <property type="entry name" value="NACHT"/>
    <property type="match status" value="1"/>
</dbReference>
<evidence type="ECO:0000313" key="6">
    <source>
        <dbReference type="Proteomes" id="UP001313282"/>
    </source>
</evidence>
<dbReference type="InterPro" id="IPR002110">
    <property type="entry name" value="Ankyrin_rpt"/>
</dbReference>
<dbReference type="InterPro" id="IPR007111">
    <property type="entry name" value="NACHT_NTPase"/>
</dbReference>
<dbReference type="PROSITE" id="PS50297">
    <property type="entry name" value="ANK_REP_REGION"/>
    <property type="match status" value="6"/>
</dbReference>
<evidence type="ECO:0000256" key="1">
    <source>
        <dbReference type="ARBA" id="ARBA00022737"/>
    </source>
</evidence>
<dbReference type="PANTHER" id="PTHR24198">
    <property type="entry name" value="ANKYRIN REPEAT AND PROTEIN KINASE DOMAIN-CONTAINING PROTEIN"/>
    <property type="match status" value="1"/>
</dbReference>
<feature type="domain" description="NACHT" evidence="4">
    <location>
        <begin position="203"/>
        <end position="346"/>
    </location>
</feature>
<feature type="repeat" description="ANK" evidence="3">
    <location>
        <begin position="852"/>
        <end position="884"/>
    </location>
</feature>
<dbReference type="SMART" id="SM00248">
    <property type="entry name" value="ANK"/>
    <property type="match status" value="25"/>
</dbReference>
<dbReference type="PANTHER" id="PTHR24198:SF165">
    <property type="entry name" value="ANKYRIN REPEAT-CONTAINING PROTEIN-RELATED"/>
    <property type="match status" value="1"/>
</dbReference>
<dbReference type="Pfam" id="PF13637">
    <property type="entry name" value="Ank_4"/>
    <property type="match status" value="3"/>
</dbReference>
<evidence type="ECO:0000256" key="2">
    <source>
        <dbReference type="ARBA" id="ARBA00023043"/>
    </source>
</evidence>